<proteinExistence type="predicted"/>
<dbReference type="Gene3D" id="1.25.40.10">
    <property type="entry name" value="Tetratricopeptide repeat domain"/>
    <property type="match status" value="1"/>
</dbReference>
<dbReference type="Proteomes" id="UP000195985">
    <property type="component" value="Unassembled WGS sequence"/>
</dbReference>
<reference evidence="2" key="1">
    <citation type="submission" date="2016-04" db="EMBL/GenBank/DDBJ databases">
        <authorList>
            <person name="Strepis N."/>
        </authorList>
    </citation>
    <scope>NUCLEOTIDE SEQUENCE [LARGE SCALE GENOMIC DNA]</scope>
</reference>
<dbReference type="AlphaFoldDB" id="A0A1W1IIS6"/>
<dbReference type="RefSeq" id="WP_086943509.1">
    <property type="nucleotide sequence ID" value="NZ_FONM01000016.1"/>
</dbReference>
<name>A0A1W1IIS6_9LACT</name>
<gene>
    <name evidence="1" type="ORF">TPAS_2466</name>
</gene>
<dbReference type="SUPFAM" id="SSF48452">
    <property type="entry name" value="TPR-like"/>
    <property type="match status" value="1"/>
</dbReference>
<sequence length="358" mass="41646">MAGNLRLSEMNLDELLTEMHKMELVREDDFNVNDEGYGREIRVQKLVLRELKKSRDTALKGIRSDVERKLSKLLYNHGSEMKFRGQGSRPDAENSLKEALYLDPKNGMAAYRLAFIRYRRNDHKDAIRYFNCALENTIHDEPIFCLSDREIYYARLYLLASYLNEVDQLNEELEFSPVKNKYTKLPDYASYGVKDFISDLGVGLMNQEYEVITDEDNRYVSYDEAEGYFQKGDRPEGTLIIWFDGVNSKVAFNKSEMPFGSEVKARQLVYLLRFTSHNNPGNENSMRNCFEEMNNTSFVTNERLRKAVSQLRSLLNKLDPRLDVITTSRSPNPSGYYYNGKVPYTIICRSEESSLLDQ</sequence>
<dbReference type="OrthoDB" id="2697226at2"/>
<keyword evidence="2" id="KW-1185">Reference proteome</keyword>
<dbReference type="EMBL" id="FWEY01000009">
    <property type="protein sequence ID" value="SLM52759.1"/>
    <property type="molecule type" value="Genomic_DNA"/>
</dbReference>
<protein>
    <submittedName>
        <fullName evidence="1">Uncharacterized protein</fullName>
    </submittedName>
</protein>
<evidence type="ECO:0000313" key="1">
    <source>
        <dbReference type="EMBL" id="SLM52759.1"/>
    </source>
</evidence>
<dbReference type="InterPro" id="IPR011990">
    <property type="entry name" value="TPR-like_helical_dom_sf"/>
</dbReference>
<organism evidence="1 2">
    <name type="scientific">Trichococcus pasteurii</name>
    <dbReference type="NCBI Taxonomy" id="43064"/>
    <lineage>
        <taxon>Bacteria</taxon>
        <taxon>Bacillati</taxon>
        <taxon>Bacillota</taxon>
        <taxon>Bacilli</taxon>
        <taxon>Lactobacillales</taxon>
        <taxon>Carnobacteriaceae</taxon>
        <taxon>Trichococcus</taxon>
    </lineage>
</organism>
<dbReference type="STRING" id="43064.SAMN04488086_1163"/>
<accession>A0A1W1IIS6</accession>
<evidence type="ECO:0000313" key="2">
    <source>
        <dbReference type="Proteomes" id="UP000195985"/>
    </source>
</evidence>